<dbReference type="Pfam" id="PF00107">
    <property type="entry name" value="ADH_zinc_N"/>
    <property type="match status" value="1"/>
</dbReference>
<dbReference type="EMBL" id="VDMD01000001">
    <property type="protein sequence ID" value="TRM69507.1"/>
    <property type="molecule type" value="Genomic_DNA"/>
</dbReference>
<dbReference type="InterPro" id="IPR020843">
    <property type="entry name" value="ER"/>
</dbReference>
<dbReference type="Gene3D" id="3.90.180.10">
    <property type="entry name" value="Medium-chain alcohol dehydrogenases, catalytic domain"/>
    <property type="match status" value="1"/>
</dbReference>
<dbReference type="InterPro" id="IPR011032">
    <property type="entry name" value="GroES-like_sf"/>
</dbReference>
<dbReference type="InterPro" id="IPR013149">
    <property type="entry name" value="ADH-like_C"/>
</dbReference>
<keyword evidence="1" id="KW-0560">Oxidoreductase</keyword>
<accession>A0A550CXI6</accession>
<evidence type="ECO:0000313" key="4">
    <source>
        <dbReference type="Proteomes" id="UP000320762"/>
    </source>
</evidence>
<dbReference type="AlphaFoldDB" id="A0A550CXI6"/>
<comment type="caution">
    <text evidence="3">The sequence shown here is derived from an EMBL/GenBank/DDBJ whole genome shotgun (WGS) entry which is preliminary data.</text>
</comment>
<proteinExistence type="predicted"/>
<dbReference type="InterPro" id="IPR036291">
    <property type="entry name" value="NAD(P)-bd_dom_sf"/>
</dbReference>
<dbReference type="SMART" id="SM00829">
    <property type="entry name" value="PKS_ER"/>
    <property type="match status" value="1"/>
</dbReference>
<gene>
    <name evidence="3" type="ORF">BD626DRAFT_474325</name>
</gene>
<dbReference type="SUPFAM" id="SSF51735">
    <property type="entry name" value="NAD(P)-binding Rossmann-fold domains"/>
    <property type="match status" value="1"/>
</dbReference>
<dbReference type="CDD" id="cd05288">
    <property type="entry name" value="PGDH"/>
    <property type="match status" value="1"/>
</dbReference>
<keyword evidence="4" id="KW-1185">Reference proteome</keyword>
<evidence type="ECO:0000256" key="1">
    <source>
        <dbReference type="ARBA" id="ARBA00023002"/>
    </source>
</evidence>
<evidence type="ECO:0000313" key="3">
    <source>
        <dbReference type="EMBL" id="TRM69507.1"/>
    </source>
</evidence>
<feature type="domain" description="Enoyl reductase (ER)" evidence="2">
    <location>
        <begin position="74"/>
        <end position="389"/>
    </location>
</feature>
<dbReference type="PANTHER" id="PTHR43205:SF7">
    <property type="entry name" value="PROSTAGLANDIN REDUCTASE 1"/>
    <property type="match status" value="1"/>
</dbReference>
<dbReference type="PANTHER" id="PTHR43205">
    <property type="entry name" value="PROSTAGLANDIN REDUCTASE"/>
    <property type="match status" value="1"/>
</dbReference>
<dbReference type="Proteomes" id="UP000320762">
    <property type="component" value="Unassembled WGS sequence"/>
</dbReference>
<evidence type="ECO:0000259" key="2">
    <source>
        <dbReference type="SMART" id="SM00829"/>
    </source>
</evidence>
<protein>
    <recommendedName>
        <fullName evidence="2">Enoyl reductase (ER) domain-containing protein</fullName>
    </recommendedName>
</protein>
<reference evidence="3 4" key="1">
    <citation type="journal article" date="2019" name="New Phytol.">
        <title>Comparative genomics reveals unique wood-decay strategies and fruiting body development in the Schizophyllaceae.</title>
        <authorList>
            <person name="Almasi E."/>
            <person name="Sahu N."/>
            <person name="Krizsan K."/>
            <person name="Balint B."/>
            <person name="Kovacs G.M."/>
            <person name="Kiss B."/>
            <person name="Cseklye J."/>
            <person name="Drula E."/>
            <person name="Henrissat B."/>
            <person name="Nagy I."/>
            <person name="Chovatia M."/>
            <person name="Adam C."/>
            <person name="LaButti K."/>
            <person name="Lipzen A."/>
            <person name="Riley R."/>
            <person name="Grigoriev I.V."/>
            <person name="Nagy L.G."/>
        </authorList>
    </citation>
    <scope>NUCLEOTIDE SEQUENCE [LARGE SCALE GENOMIC DNA]</scope>
    <source>
        <strain evidence="3 4">NL-1724</strain>
    </source>
</reference>
<name>A0A550CXI6_9AGAR</name>
<dbReference type="Gene3D" id="3.40.50.720">
    <property type="entry name" value="NAD(P)-binding Rossmann-like Domain"/>
    <property type="match status" value="1"/>
</dbReference>
<dbReference type="GO" id="GO:0016628">
    <property type="term" value="F:oxidoreductase activity, acting on the CH-CH group of donors, NAD or NADP as acceptor"/>
    <property type="evidence" value="ECO:0007669"/>
    <property type="project" value="InterPro"/>
</dbReference>
<dbReference type="FunFam" id="3.40.50.720:FF:000121">
    <property type="entry name" value="Prostaglandin reductase 2"/>
    <property type="match status" value="1"/>
</dbReference>
<sequence>MTKIDDKAKWPKPFMLPFLIHKSLSYNSTSAATRLNALAFAPNLPHFQAHPPMAPVQNAKVVFAEVPKDFPIPGQHIVYDDKDTVDLDSVPLDGGVLVKVLYLSVDPYLRGRMRPPNTESYLPPFDLGKPMNGFGVGVVVRSEAENIKAGNHVTAATFSFEQYTVLSVTDLTVLPEEQHISWSQYLGAAGMPGLTAYTAWKEYAAASAGETVFVSTGAGAVGSMVAQLAKMEGLKVIASAGSDEKVQFMREIGVDVPFNYKTTNTREVLAKEGPIHIYWDNVGGETLDAAMEGAAKGARIIACGSISSYNTGPKPVYNTDLIFSKCLHLHGFLVGALADKYQQQFYAEVPALVASGKVKLREQIVDGMDKLGELLVAVQKGINTGKAVIKVADE</sequence>
<dbReference type="InterPro" id="IPR045010">
    <property type="entry name" value="MDR_fam"/>
</dbReference>
<dbReference type="SUPFAM" id="SSF50129">
    <property type="entry name" value="GroES-like"/>
    <property type="match status" value="1"/>
</dbReference>
<dbReference type="OrthoDB" id="809632at2759"/>
<organism evidence="3 4">
    <name type="scientific">Schizophyllum amplum</name>
    <dbReference type="NCBI Taxonomy" id="97359"/>
    <lineage>
        <taxon>Eukaryota</taxon>
        <taxon>Fungi</taxon>
        <taxon>Dikarya</taxon>
        <taxon>Basidiomycota</taxon>
        <taxon>Agaricomycotina</taxon>
        <taxon>Agaricomycetes</taxon>
        <taxon>Agaricomycetidae</taxon>
        <taxon>Agaricales</taxon>
        <taxon>Schizophyllaceae</taxon>
        <taxon>Schizophyllum</taxon>
    </lineage>
</organism>
<dbReference type="InterPro" id="IPR041694">
    <property type="entry name" value="ADH_N_2"/>
</dbReference>
<dbReference type="Pfam" id="PF16884">
    <property type="entry name" value="ADH_N_2"/>
    <property type="match status" value="1"/>
</dbReference>